<dbReference type="Gene3D" id="3.40.50.720">
    <property type="entry name" value="NAD(P)-binding Rossmann-like Domain"/>
    <property type="match status" value="1"/>
</dbReference>
<dbReference type="OrthoDB" id="2127032at2759"/>
<sequence length="474" mass="52079">MMEFGCVFWKVLFRDVRGYGALLMLLLRFVVGGNRGGMYFEIGARLSTLPRLLTSHEGEYTTGWTGMGGSTSDKKVGVVALTLFDLRSRGKVGSLSMAGTNGTKFPQIRSHLLQNITQVYNNLSTTFTSFPSDAIARDPEAYKTAIEALSPGDAVTIFTPDSTHFPIALYAIERGLHVLLTKPAVKTLAEHYALLTAAKKHKVFVYIEHHKRFDPAYADARHRAKHIGEFGYFNAYMSQPKSQLETFKAWAGMESDISYYLNSHHIDVHASMVLPLGWIPVSVTASAATGTAEELGCVPGTEDTITLLVSWQKETPSSESPSSDKSPPTPRTATAVYTASWTAPQNSGVWSHQYFHYLASRGEIRIDQAKRGYESTTDATGIAWVNPFYMRYAPDEETGGFAGQEGYGYKSIEKFVDVCGRVNGGESVEGWEGRGLPTLAETVVVTAILEAGRRSLDEGRTVGVRRVKGRWGLV</sequence>
<dbReference type="PANTHER" id="PTHR42840:SF6">
    <property type="entry name" value="BINDING ROSSMANN FOLD OXIDOREDUCTASE, PUTATIVE (AFU_ORTHOLOGUE AFUA_3G11930)-RELATED"/>
    <property type="match status" value="1"/>
</dbReference>
<dbReference type="Gene3D" id="3.30.360.10">
    <property type="entry name" value="Dihydrodipicolinate Reductase, domain 2"/>
    <property type="match status" value="1"/>
</dbReference>
<dbReference type="GO" id="GO:0005737">
    <property type="term" value="C:cytoplasm"/>
    <property type="evidence" value="ECO:0007669"/>
    <property type="project" value="TreeGrafter"/>
</dbReference>
<accession>A0A4S2MHU4</accession>
<evidence type="ECO:0000259" key="2">
    <source>
        <dbReference type="Pfam" id="PF01408"/>
    </source>
</evidence>
<dbReference type="EMBL" id="ML220188">
    <property type="protein sequence ID" value="TGZ76275.1"/>
    <property type="molecule type" value="Genomic_DNA"/>
</dbReference>
<reference evidence="3 4" key="1">
    <citation type="submission" date="2019-04" db="EMBL/GenBank/DDBJ databases">
        <title>Comparative genomics and transcriptomics to analyze fruiting body development in filamentous ascomycetes.</title>
        <authorList>
            <consortium name="DOE Joint Genome Institute"/>
            <person name="Lutkenhaus R."/>
            <person name="Traeger S."/>
            <person name="Breuer J."/>
            <person name="Kuo A."/>
            <person name="Lipzen A."/>
            <person name="Pangilinan J."/>
            <person name="Dilworth D."/>
            <person name="Sandor L."/>
            <person name="Poggeler S."/>
            <person name="Barry K."/>
            <person name="Grigoriev I.V."/>
            <person name="Nowrousian M."/>
        </authorList>
    </citation>
    <scope>NUCLEOTIDE SEQUENCE [LARGE SCALE GENOMIC DNA]</scope>
    <source>
        <strain evidence="3 4">CBS 389.68</strain>
    </source>
</reference>
<evidence type="ECO:0000313" key="4">
    <source>
        <dbReference type="Proteomes" id="UP000298138"/>
    </source>
</evidence>
<dbReference type="GO" id="GO:0006740">
    <property type="term" value="P:NADPH regeneration"/>
    <property type="evidence" value="ECO:0007669"/>
    <property type="project" value="TreeGrafter"/>
</dbReference>
<dbReference type="InterPro" id="IPR036291">
    <property type="entry name" value="NAD(P)-bd_dom_sf"/>
</dbReference>
<dbReference type="InterPro" id="IPR000683">
    <property type="entry name" value="Gfo/Idh/MocA-like_OxRdtase_N"/>
</dbReference>
<dbReference type="GO" id="GO:0000166">
    <property type="term" value="F:nucleotide binding"/>
    <property type="evidence" value="ECO:0007669"/>
    <property type="project" value="InterPro"/>
</dbReference>
<dbReference type="InParanoid" id="A0A4S2MHU4"/>
<dbReference type="GO" id="GO:0016491">
    <property type="term" value="F:oxidoreductase activity"/>
    <property type="evidence" value="ECO:0007669"/>
    <property type="project" value="TreeGrafter"/>
</dbReference>
<proteinExistence type="predicted"/>
<dbReference type="FunFam" id="3.30.360.10:FF:000030">
    <property type="entry name" value="NAD binding Rossmann fold oxidoreductase"/>
    <property type="match status" value="1"/>
</dbReference>
<feature type="region of interest" description="Disordered" evidence="1">
    <location>
        <begin position="312"/>
        <end position="332"/>
    </location>
</feature>
<dbReference type="Proteomes" id="UP000298138">
    <property type="component" value="Unassembled WGS sequence"/>
</dbReference>
<evidence type="ECO:0000313" key="3">
    <source>
        <dbReference type="EMBL" id="TGZ76275.1"/>
    </source>
</evidence>
<dbReference type="PANTHER" id="PTHR42840">
    <property type="entry name" value="NAD(P)-BINDING ROSSMANN-FOLD SUPERFAMILY PROTEIN-RELATED"/>
    <property type="match status" value="1"/>
</dbReference>
<evidence type="ECO:0000256" key="1">
    <source>
        <dbReference type="SAM" id="MobiDB-lite"/>
    </source>
</evidence>
<keyword evidence="4" id="KW-1185">Reference proteome</keyword>
<dbReference type="SUPFAM" id="SSF51735">
    <property type="entry name" value="NAD(P)-binding Rossmann-fold domains"/>
    <property type="match status" value="1"/>
</dbReference>
<name>A0A4S2MHU4_9PEZI</name>
<feature type="domain" description="Gfo/Idh/MocA-like oxidoreductase N-terminal" evidence="2">
    <location>
        <begin position="115"/>
        <end position="209"/>
    </location>
</feature>
<dbReference type="AlphaFoldDB" id="A0A4S2MHU4"/>
<protein>
    <recommendedName>
        <fullName evidence="2">Gfo/Idh/MocA-like oxidoreductase N-terminal domain-containing protein</fullName>
    </recommendedName>
</protein>
<dbReference type="Pfam" id="PF01408">
    <property type="entry name" value="GFO_IDH_MocA"/>
    <property type="match status" value="1"/>
</dbReference>
<gene>
    <name evidence="3" type="ORF">EX30DRAFT_360455</name>
</gene>
<dbReference type="STRING" id="341454.A0A4S2MHU4"/>
<organism evidence="3 4">
    <name type="scientific">Ascodesmis nigricans</name>
    <dbReference type="NCBI Taxonomy" id="341454"/>
    <lineage>
        <taxon>Eukaryota</taxon>
        <taxon>Fungi</taxon>
        <taxon>Dikarya</taxon>
        <taxon>Ascomycota</taxon>
        <taxon>Pezizomycotina</taxon>
        <taxon>Pezizomycetes</taxon>
        <taxon>Pezizales</taxon>
        <taxon>Ascodesmidaceae</taxon>
        <taxon>Ascodesmis</taxon>
    </lineage>
</organism>
<feature type="compositionally biased region" description="Low complexity" evidence="1">
    <location>
        <begin position="313"/>
        <end position="326"/>
    </location>
</feature>